<protein>
    <submittedName>
        <fullName evidence="3">Uncharacterized protein</fullName>
    </submittedName>
</protein>
<evidence type="ECO:0000256" key="1">
    <source>
        <dbReference type="SAM" id="Coils"/>
    </source>
</evidence>
<evidence type="ECO:0000313" key="4">
    <source>
        <dbReference type="Proteomes" id="UP000245946"/>
    </source>
</evidence>
<feature type="region of interest" description="Disordered" evidence="2">
    <location>
        <begin position="338"/>
        <end position="366"/>
    </location>
</feature>
<accession>A0A316Z3S7</accession>
<feature type="region of interest" description="Disordered" evidence="2">
    <location>
        <begin position="220"/>
        <end position="315"/>
    </location>
</feature>
<feature type="region of interest" description="Disordered" evidence="2">
    <location>
        <begin position="1198"/>
        <end position="1223"/>
    </location>
</feature>
<dbReference type="EMBL" id="KZ819300">
    <property type="protein sequence ID" value="PWN96211.1"/>
    <property type="molecule type" value="Genomic_DNA"/>
</dbReference>
<feature type="compositionally biased region" description="Polar residues" evidence="2">
    <location>
        <begin position="349"/>
        <end position="358"/>
    </location>
</feature>
<gene>
    <name evidence="3" type="ORF">FA09DRAFT_331453</name>
</gene>
<dbReference type="GeneID" id="37270578"/>
<proteinExistence type="predicted"/>
<organism evidence="3 4">
    <name type="scientific">Tilletiopsis washingtonensis</name>
    <dbReference type="NCBI Taxonomy" id="58919"/>
    <lineage>
        <taxon>Eukaryota</taxon>
        <taxon>Fungi</taxon>
        <taxon>Dikarya</taxon>
        <taxon>Basidiomycota</taxon>
        <taxon>Ustilaginomycotina</taxon>
        <taxon>Exobasidiomycetes</taxon>
        <taxon>Entylomatales</taxon>
        <taxon>Entylomatales incertae sedis</taxon>
        <taxon>Tilletiopsis</taxon>
    </lineage>
</organism>
<feature type="region of interest" description="Disordered" evidence="2">
    <location>
        <begin position="949"/>
        <end position="968"/>
    </location>
</feature>
<dbReference type="Proteomes" id="UP000245946">
    <property type="component" value="Unassembled WGS sequence"/>
</dbReference>
<evidence type="ECO:0000313" key="3">
    <source>
        <dbReference type="EMBL" id="PWN96211.1"/>
    </source>
</evidence>
<feature type="compositionally biased region" description="Low complexity" evidence="2">
    <location>
        <begin position="96"/>
        <end position="121"/>
    </location>
</feature>
<feature type="compositionally biased region" description="Polar residues" evidence="2">
    <location>
        <begin position="782"/>
        <end position="795"/>
    </location>
</feature>
<feature type="coiled-coil region" evidence="1">
    <location>
        <begin position="1267"/>
        <end position="1294"/>
    </location>
</feature>
<evidence type="ECO:0000256" key="2">
    <source>
        <dbReference type="SAM" id="MobiDB-lite"/>
    </source>
</evidence>
<feature type="compositionally biased region" description="Low complexity" evidence="2">
    <location>
        <begin position="241"/>
        <end position="254"/>
    </location>
</feature>
<keyword evidence="1" id="KW-0175">Coiled coil</keyword>
<name>A0A316Z3S7_9BASI</name>
<feature type="compositionally biased region" description="Basic and acidic residues" evidence="2">
    <location>
        <begin position="276"/>
        <end position="295"/>
    </location>
</feature>
<feature type="region of interest" description="Disordered" evidence="2">
    <location>
        <begin position="1311"/>
        <end position="1346"/>
    </location>
</feature>
<feature type="compositionally biased region" description="Basic residues" evidence="2">
    <location>
        <begin position="1334"/>
        <end position="1346"/>
    </location>
</feature>
<reference evidence="3 4" key="1">
    <citation type="journal article" date="2018" name="Mol. Biol. Evol.">
        <title>Broad Genomic Sampling Reveals a Smut Pathogenic Ancestry of the Fungal Clade Ustilaginomycotina.</title>
        <authorList>
            <person name="Kijpornyongpan T."/>
            <person name="Mondo S.J."/>
            <person name="Barry K."/>
            <person name="Sandor L."/>
            <person name="Lee J."/>
            <person name="Lipzen A."/>
            <person name="Pangilinan J."/>
            <person name="LaButti K."/>
            <person name="Hainaut M."/>
            <person name="Henrissat B."/>
            <person name="Grigoriev I.V."/>
            <person name="Spatafora J.W."/>
            <person name="Aime M.C."/>
        </authorList>
    </citation>
    <scope>NUCLEOTIDE SEQUENCE [LARGE SCALE GENOMIC DNA]</scope>
    <source>
        <strain evidence="3 4">MCA 4186</strain>
    </source>
</reference>
<feature type="compositionally biased region" description="Polar residues" evidence="2">
    <location>
        <begin position="220"/>
        <end position="233"/>
    </location>
</feature>
<dbReference type="OrthoDB" id="10435688at2759"/>
<feature type="region of interest" description="Disordered" evidence="2">
    <location>
        <begin position="772"/>
        <end position="801"/>
    </location>
</feature>
<feature type="region of interest" description="Disordered" evidence="2">
    <location>
        <begin position="1"/>
        <end position="121"/>
    </location>
</feature>
<dbReference type="RefSeq" id="XP_025596490.1">
    <property type="nucleotide sequence ID" value="XM_025743034.1"/>
</dbReference>
<feature type="region of interest" description="Disordered" evidence="2">
    <location>
        <begin position="982"/>
        <end position="1004"/>
    </location>
</feature>
<keyword evidence="4" id="KW-1185">Reference proteome</keyword>
<sequence length="1346" mass="143468">MSVRSDDGMSSTGGSSFAYSDSDEPSSPRLRILTASAQDLVLVGTESSSPPRHDSAASFLAADERALSPPPQGDAARLRSDNAQRSSTSSPRGELRNSLLSPTLSSSSRAPSSIQDEGLSDISSLDDDDFELIDAAGGGSVAGISDLADSAHWDDTPRLVTPNNVMAAPRADNRLLEVEALNSSLGSTYDFFRTDASSAREADTSNVSTATASAEVSMLTEASTMRGSRSNQRCFLPPQMSDAPSSGAAAQPSSIGDEPAPLPTSGSLFHFPDPMDGARKSEADASERPAERVEKSTSTVPATEALVDSKSSSGGGSVNMLNAASRFSFLSHGNSSAALRNPWDPVPSSRGNISSTADAASRLASSGDRHLEIVNEKLSPEAMAVSSFAGSHPALNTAQPTVQAAQIKTEPAERITTSSVDAAIDARPGPTALPLPAQLNVFYMGSRPAKHVFGRVAQATRESLFSAYEAVQSTAEPLFLGDEVRIDARLGRRPAGVAWTRRTSRKGPHVELQEFDCTSALGDSDATTGSDIAKFLATYGAAELKRGGALIICFLENGERQQRLPTELAALLCETHDLSKPFWSRAQAMPLLLPILCPRSPSNLDEGDSLSSSAVAADGAAAATVSNDLVRALSRQLDLRAAERTWRAVLSATCASINELSATARVTQLAVESAQRSDTVLTYEQFLLGGEAEWFGGDAAWVARAAFRVSPREGTRLGAETEATPTWLSKTAVWLTSLPHVAATTALASSEALRSDGPLAVELTASRATASGASSSAIREATSATQTRSEPSTPRSLRHRLRPTSVSGAGAIIIMLAGVLLALMNGRDIRTPGVVLNRPSPMLAGTDFAALLDSIRGSFGSSSVKAFDAAAAEKNGQSSAEGSSLRGRALSAWESFAAAPPRLMAAVESSRSAFLERHQSSATAPELPVKNEPRAVRKVPAFLLAADKPAGKASAQDGKKPQRASCRDVTVVNQLSKDVAVYQRTRRSRKPSSTQAPAPSTYEHLGAPIAPLAGAAVTPGASSSDHEWTLRLQAETAMLMRDASRGAQQVLGHLVREWSFWVLKLQMFYEQHVLPFYEAQLRPFYAQQVQPRMDAAYKDINARLRDASATIEHTSGIFLQGIRIARGRLYELDLKKRGEAFGKTMEGAARQARHLGSQAIDHVSSAPRQLKAAQQHVANSREMLDKPRAVLRAIERTTRETEHAAEQAAEQITRGAEHISRGARSSIERAVDGARKTKAAIRDVFDELQATADARRKDAVLKMKAFHAAERNAARTQRQQHRKLEQKMSEHLRQKIRESQAQAKAHIQAQVKAGARAAAHVKAKAKSHAERKGKGQRGRRQGHTKA</sequence>